<name>A0AAV7MMT9_PLEWA</name>
<organism evidence="2 3">
    <name type="scientific">Pleurodeles waltl</name>
    <name type="common">Iberian ribbed newt</name>
    <dbReference type="NCBI Taxonomy" id="8319"/>
    <lineage>
        <taxon>Eukaryota</taxon>
        <taxon>Metazoa</taxon>
        <taxon>Chordata</taxon>
        <taxon>Craniata</taxon>
        <taxon>Vertebrata</taxon>
        <taxon>Euteleostomi</taxon>
        <taxon>Amphibia</taxon>
        <taxon>Batrachia</taxon>
        <taxon>Caudata</taxon>
        <taxon>Salamandroidea</taxon>
        <taxon>Salamandridae</taxon>
        <taxon>Pleurodelinae</taxon>
        <taxon>Pleurodeles</taxon>
    </lineage>
</organism>
<accession>A0AAV7MMT9</accession>
<comment type="caution">
    <text evidence="2">The sequence shown here is derived from an EMBL/GenBank/DDBJ whole genome shotgun (WGS) entry which is preliminary data.</text>
</comment>
<dbReference type="EMBL" id="JANPWB010000013">
    <property type="protein sequence ID" value="KAJ1103789.1"/>
    <property type="molecule type" value="Genomic_DNA"/>
</dbReference>
<feature type="compositionally biased region" description="Basic and acidic residues" evidence="1">
    <location>
        <begin position="45"/>
        <end position="64"/>
    </location>
</feature>
<protein>
    <submittedName>
        <fullName evidence="2">Uncharacterized protein</fullName>
    </submittedName>
</protein>
<dbReference type="Proteomes" id="UP001066276">
    <property type="component" value="Chromosome 9"/>
</dbReference>
<evidence type="ECO:0000256" key="1">
    <source>
        <dbReference type="SAM" id="MobiDB-lite"/>
    </source>
</evidence>
<gene>
    <name evidence="2" type="ORF">NDU88_001210</name>
</gene>
<evidence type="ECO:0000313" key="3">
    <source>
        <dbReference type="Proteomes" id="UP001066276"/>
    </source>
</evidence>
<keyword evidence="3" id="KW-1185">Reference proteome</keyword>
<feature type="compositionally biased region" description="Basic and acidic residues" evidence="1">
    <location>
        <begin position="26"/>
        <end position="38"/>
    </location>
</feature>
<feature type="region of interest" description="Disordered" evidence="1">
    <location>
        <begin position="24"/>
        <end position="97"/>
    </location>
</feature>
<evidence type="ECO:0000313" key="2">
    <source>
        <dbReference type="EMBL" id="KAJ1103789.1"/>
    </source>
</evidence>
<dbReference type="AlphaFoldDB" id="A0AAV7MMT9"/>
<sequence>MYKSPRGTPKNLFDVSMTEHAYVIRTPHEERRAGRSKESVVTVTEKCEQEDGRGPKGERLEEGKRRKTASRGREAEPESQDPAPGNGESEKASHVPGGTWLFQVRDYLRGQLSEVVGKFGRYWGGGLGTMEHSTKRE</sequence>
<proteinExistence type="predicted"/>
<reference evidence="2" key="1">
    <citation type="journal article" date="2022" name="bioRxiv">
        <title>Sequencing and chromosome-scale assembly of the giantPleurodeles waltlgenome.</title>
        <authorList>
            <person name="Brown T."/>
            <person name="Elewa A."/>
            <person name="Iarovenko S."/>
            <person name="Subramanian E."/>
            <person name="Araus A.J."/>
            <person name="Petzold A."/>
            <person name="Susuki M."/>
            <person name="Suzuki K.-i.T."/>
            <person name="Hayashi T."/>
            <person name="Toyoda A."/>
            <person name="Oliveira C."/>
            <person name="Osipova E."/>
            <person name="Leigh N.D."/>
            <person name="Simon A."/>
            <person name="Yun M.H."/>
        </authorList>
    </citation>
    <scope>NUCLEOTIDE SEQUENCE</scope>
    <source>
        <strain evidence="2">20211129_DDA</strain>
        <tissue evidence="2">Liver</tissue>
    </source>
</reference>